<organism evidence="1">
    <name type="scientific">marine sediment metagenome</name>
    <dbReference type="NCBI Taxonomy" id="412755"/>
    <lineage>
        <taxon>unclassified sequences</taxon>
        <taxon>metagenomes</taxon>
        <taxon>ecological metagenomes</taxon>
    </lineage>
</organism>
<sequence length="59" mass="6912">RELREGELELVDHTKQTGRYPVGSIGEMNSMNYLTISIPKNADTKWLIEYMKRQKKEGK</sequence>
<feature type="non-terminal residue" evidence="1">
    <location>
        <position position="1"/>
    </location>
</feature>
<gene>
    <name evidence="1" type="ORF">S01H4_31835</name>
</gene>
<evidence type="ECO:0000313" key="1">
    <source>
        <dbReference type="EMBL" id="GAG83490.1"/>
    </source>
</evidence>
<accession>X1ALJ9</accession>
<comment type="caution">
    <text evidence="1">The sequence shown here is derived from an EMBL/GenBank/DDBJ whole genome shotgun (WGS) entry which is preliminary data.</text>
</comment>
<proteinExistence type="predicted"/>
<name>X1ALJ9_9ZZZZ</name>
<dbReference type="EMBL" id="BART01016578">
    <property type="protein sequence ID" value="GAG83490.1"/>
    <property type="molecule type" value="Genomic_DNA"/>
</dbReference>
<protein>
    <submittedName>
        <fullName evidence="1">Uncharacterized protein</fullName>
    </submittedName>
</protein>
<dbReference type="AlphaFoldDB" id="X1ALJ9"/>
<reference evidence="1" key="1">
    <citation type="journal article" date="2014" name="Front. Microbiol.">
        <title>High frequency of phylogenetically diverse reductive dehalogenase-homologous genes in deep subseafloor sedimentary metagenomes.</title>
        <authorList>
            <person name="Kawai M."/>
            <person name="Futagami T."/>
            <person name="Toyoda A."/>
            <person name="Takaki Y."/>
            <person name="Nishi S."/>
            <person name="Hori S."/>
            <person name="Arai W."/>
            <person name="Tsubouchi T."/>
            <person name="Morono Y."/>
            <person name="Uchiyama I."/>
            <person name="Ito T."/>
            <person name="Fujiyama A."/>
            <person name="Inagaki F."/>
            <person name="Takami H."/>
        </authorList>
    </citation>
    <scope>NUCLEOTIDE SEQUENCE</scope>
    <source>
        <strain evidence="1">Expedition CK06-06</strain>
    </source>
</reference>